<comment type="function">
    <text evidence="9">Acts as a component of the essential kinetochore-associated NDC80 complex, which is required for chromosome segregation and spindle checkpoint activity.</text>
</comment>
<dbReference type="GO" id="GO:0031262">
    <property type="term" value="C:Ndc80 complex"/>
    <property type="evidence" value="ECO:0007669"/>
    <property type="project" value="InterPro"/>
</dbReference>
<comment type="subcellular location">
    <subcellularLocation>
        <location evidence="1">Chromosome</location>
        <location evidence="1">Centromere</location>
    </subcellularLocation>
    <subcellularLocation>
        <location evidence="9">Nucleus</location>
    </subcellularLocation>
    <subcellularLocation>
        <location evidence="9">Chromosome</location>
        <location evidence="9">Centromere</location>
        <location evidence="9">Kinetochore</location>
    </subcellularLocation>
</comment>
<evidence type="ECO:0000256" key="8">
    <source>
        <dbReference type="ARBA" id="ARBA00023328"/>
    </source>
</evidence>
<dbReference type="GO" id="GO:0051301">
    <property type="term" value="P:cell division"/>
    <property type="evidence" value="ECO:0007669"/>
    <property type="project" value="UniProtKB-UniRule"/>
</dbReference>
<comment type="similarity">
    <text evidence="2 9">Belongs to the SPC25 family.</text>
</comment>
<dbReference type="InterPro" id="IPR013255">
    <property type="entry name" value="Spc25_C"/>
</dbReference>
<dbReference type="Gene3D" id="3.30.457.50">
    <property type="entry name" value="Chromosome segregation protein Spc25"/>
    <property type="match status" value="1"/>
</dbReference>
<keyword evidence="7 9" id="KW-0131">Cell cycle</keyword>
<feature type="compositionally biased region" description="Low complexity" evidence="10">
    <location>
        <begin position="304"/>
        <end position="320"/>
    </location>
</feature>
<dbReference type="STRING" id="1169540.A0A0G4FK23"/>
<keyword evidence="3 9" id="KW-0158">Chromosome</keyword>
<protein>
    <recommendedName>
        <fullName evidence="9">Kinetochore protein SPC25</fullName>
    </recommendedName>
</protein>
<organism evidence="12 13">
    <name type="scientific">Vitrella brassicaformis (strain CCMP3155)</name>
    <dbReference type="NCBI Taxonomy" id="1169540"/>
    <lineage>
        <taxon>Eukaryota</taxon>
        <taxon>Sar</taxon>
        <taxon>Alveolata</taxon>
        <taxon>Colpodellida</taxon>
        <taxon>Vitrellaceae</taxon>
        <taxon>Vitrella</taxon>
    </lineage>
</organism>
<evidence type="ECO:0000256" key="10">
    <source>
        <dbReference type="SAM" id="MobiDB-lite"/>
    </source>
</evidence>
<evidence type="ECO:0000313" key="12">
    <source>
        <dbReference type="EMBL" id="CEM13904.1"/>
    </source>
</evidence>
<evidence type="ECO:0000256" key="5">
    <source>
        <dbReference type="ARBA" id="ARBA00022776"/>
    </source>
</evidence>
<sequence length="334" mass="37087">MAPQDGAFIRQLLASQQQLKDALQEEVEVAQKVRDQCLKIAEVGKQRCQDSKTTKQGVLGEIQKEVFAYRTKLQEYQAKEGLFQQKEADFQQQLSDVLSKLERLPEDVRNAETETGHMKAKVERAKKVYEREKAKMVERHAEYEVLISSFQRKLGLKLSRVADSVGKGHVRVIFTNLHPADDAKEYAFELYLKDDETEYKVLLCDPPIADLPALVTALNAKQIEFGAFVCIIRTRFKAIASTQPHELQQPEATEEQEQEQEKTPEQESPPAAAAAAGGGGGAAMNLPRFRIPENGDESPPMHQGGLLSRLTGGLLGRRSTAAAKRGDGEGDDSV</sequence>
<dbReference type="PANTHER" id="PTHR14281:SF0">
    <property type="entry name" value="KINETOCHORE PROTEIN SPC25"/>
    <property type="match status" value="1"/>
</dbReference>
<keyword evidence="6" id="KW-0175">Coiled coil</keyword>
<gene>
    <name evidence="12" type="ORF">Vbra_555</name>
</gene>
<evidence type="ECO:0000256" key="2">
    <source>
        <dbReference type="ARBA" id="ARBA00006379"/>
    </source>
</evidence>
<keyword evidence="4 9" id="KW-0132">Cell division</keyword>
<keyword evidence="9" id="KW-0995">Kinetochore</keyword>
<dbReference type="OrthoDB" id="6353017at2759"/>
<evidence type="ECO:0000256" key="9">
    <source>
        <dbReference type="RuleBase" id="RU367150"/>
    </source>
</evidence>
<dbReference type="EMBL" id="CDMY01000448">
    <property type="protein sequence ID" value="CEM13904.1"/>
    <property type="molecule type" value="Genomic_DNA"/>
</dbReference>
<dbReference type="PANTHER" id="PTHR14281">
    <property type="entry name" value="KINETOCHORE PROTEIN SPC25-RELATED"/>
    <property type="match status" value="1"/>
</dbReference>
<keyword evidence="5 9" id="KW-0498">Mitosis</keyword>
<keyword evidence="9" id="KW-0539">Nucleus</keyword>
<evidence type="ECO:0000256" key="3">
    <source>
        <dbReference type="ARBA" id="ARBA00022454"/>
    </source>
</evidence>
<keyword evidence="13" id="KW-1185">Reference proteome</keyword>
<dbReference type="AlphaFoldDB" id="A0A0G4FK23"/>
<dbReference type="Pfam" id="PF08234">
    <property type="entry name" value="Spindle_Spc25"/>
    <property type="match status" value="1"/>
</dbReference>
<dbReference type="CDD" id="cd23784">
    <property type="entry name" value="RWD_Spc25"/>
    <property type="match status" value="1"/>
</dbReference>
<proteinExistence type="inferred from homology"/>
<dbReference type="VEuPathDB" id="CryptoDB:Vbra_555"/>
<name>A0A0G4FK23_VITBC</name>
<accession>A0A0G4FK23</accession>
<evidence type="ECO:0000256" key="6">
    <source>
        <dbReference type="ARBA" id="ARBA00023054"/>
    </source>
</evidence>
<keyword evidence="8 9" id="KW-0137">Centromere</keyword>
<feature type="domain" description="Chromosome segregation protein Spc25 C-terminal" evidence="11">
    <location>
        <begin position="166"/>
        <end position="237"/>
    </location>
</feature>
<feature type="compositionally biased region" description="Low complexity" evidence="10">
    <location>
        <begin position="266"/>
        <end position="275"/>
    </location>
</feature>
<evidence type="ECO:0000256" key="7">
    <source>
        <dbReference type="ARBA" id="ARBA00023306"/>
    </source>
</evidence>
<dbReference type="GO" id="GO:0007059">
    <property type="term" value="P:chromosome segregation"/>
    <property type="evidence" value="ECO:0007669"/>
    <property type="project" value="InterPro"/>
</dbReference>
<evidence type="ECO:0000256" key="4">
    <source>
        <dbReference type="ARBA" id="ARBA00022618"/>
    </source>
</evidence>
<evidence type="ECO:0000256" key="1">
    <source>
        <dbReference type="ARBA" id="ARBA00004584"/>
    </source>
</evidence>
<feature type="region of interest" description="Disordered" evidence="10">
    <location>
        <begin position="243"/>
        <end position="334"/>
    </location>
</feature>
<comment type="subunit">
    <text evidence="9">Component of the NDC80 complex.</text>
</comment>
<dbReference type="GO" id="GO:0005634">
    <property type="term" value="C:nucleus"/>
    <property type="evidence" value="ECO:0007669"/>
    <property type="project" value="UniProtKB-SubCell"/>
</dbReference>
<dbReference type="Proteomes" id="UP000041254">
    <property type="component" value="Unassembled WGS sequence"/>
</dbReference>
<dbReference type="InterPro" id="IPR045143">
    <property type="entry name" value="Spc25"/>
</dbReference>
<reference evidence="12 13" key="1">
    <citation type="submission" date="2014-11" db="EMBL/GenBank/DDBJ databases">
        <authorList>
            <person name="Zhu J."/>
            <person name="Qi W."/>
            <person name="Song R."/>
        </authorList>
    </citation>
    <scope>NUCLEOTIDE SEQUENCE [LARGE SCALE GENOMIC DNA]</scope>
</reference>
<evidence type="ECO:0000259" key="11">
    <source>
        <dbReference type="Pfam" id="PF08234"/>
    </source>
</evidence>
<dbReference type="InParanoid" id="A0A0G4FK23"/>
<evidence type="ECO:0000313" key="13">
    <source>
        <dbReference type="Proteomes" id="UP000041254"/>
    </source>
</evidence>